<accession>A0A6N6NQ98</accession>
<keyword evidence="4" id="KW-0238">DNA-binding</keyword>
<dbReference type="InterPro" id="IPR007627">
    <property type="entry name" value="RNA_pol_sigma70_r2"/>
</dbReference>
<sequence length="173" mass="19448">MKRTVNHTLEQTIEAWGAMVYRIALAYCGNAHDASDVFQNTFLKRHLHSGTFTDADHEKAWLIRVAINCSNDILRQRENRLAEPLESPAAEAKAASDSLQQFESESGTAAQDVMLERALAALSPKQRAVVYLFYYEGYSTTEIAEIIGDAPTTVRSHLHRARKALRIELEDTQ</sequence>
<evidence type="ECO:0000256" key="4">
    <source>
        <dbReference type="ARBA" id="ARBA00023125"/>
    </source>
</evidence>
<dbReference type="Pfam" id="PF04542">
    <property type="entry name" value="Sigma70_r2"/>
    <property type="match status" value="1"/>
</dbReference>
<dbReference type="InterPro" id="IPR039425">
    <property type="entry name" value="RNA_pol_sigma-70-like"/>
</dbReference>
<dbReference type="InterPro" id="IPR013325">
    <property type="entry name" value="RNA_pol_sigma_r2"/>
</dbReference>
<dbReference type="PANTHER" id="PTHR43133:SF8">
    <property type="entry name" value="RNA POLYMERASE SIGMA FACTOR HI_1459-RELATED"/>
    <property type="match status" value="1"/>
</dbReference>
<dbReference type="Gene3D" id="1.10.1740.10">
    <property type="match status" value="1"/>
</dbReference>
<evidence type="ECO:0000259" key="7">
    <source>
        <dbReference type="Pfam" id="PF08281"/>
    </source>
</evidence>
<dbReference type="Gene3D" id="1.10.10.10">
    <property type="entry name" value="Winged helix-like DNA-binding domain superfamily/Winged helix DNA-binding domain"/>
    <property type="match status" value="1"/>
</dbReference>
<dbReference type="Proteomes" id="UP000468668">
    <property type="component" value="Unassembled WGS sequence"/>
</dbReference>
<dbReference type="InterPro" id="IPR013324">
    <property type="entry name" value="RNA_pol_sigma_r3/r4-like"/>
</dbReference>
<dbReference type="NCBIfam" id="TIGR02937">
    <property type="entry name" value="sigma70-ECF"/>
    <property type="match status" value="1"/>
</dbReference>
<dbReference type="SUPFAM" id="SSF88946">
    <property type="entry name" value="Sigma2 domain of RNA polymerase sigma factors"/>
    <property type="match status" value="1"/>
</dbReference>
<dbReference type="SUPFAM" id="SSF88659">
    <property type="entry name" value="Sigma3 and sigma4 domains of RNA polymerase sigma factors"/>
    <property type="match status" value="1"/>
</dbReference>
<protein>
    <submittedName>
        <fullName evidence="8">RNA polymerase sigma factor</fullName>
    </submittedName>
</protein>
<dbReference type="EMBL" id="WAJR01000004">
    <property type="protein sequence ID" value="KAB1641761.1"/>
    <property type="molecule type" value="Genomic_DNA"/>
</dbReference>
<keyword evidence="9" id="KW-1185">Reference proteome</keyword>
<reference evidence="8 9" key="1">
    <citation type="submission" date="2019-09" db="EMBL/GenBank/DDBJ databases">
        <title>Whole genome shotgun sequencing (WGS) of Ellagibacter isourolithinifaciens DSM 104140(T) and Adlercreutzia muris DSM 29508(T).</title>
        <authorList>
            <person name="Stoll D.A."/>
            <person name="Danylec N."/>
            <person name="Huch M."/>
        </authorList>
    </citation>
    <scope>NUCLEOTIDE SEQUENCE [LARGE SCALE GENOMIC DNA]</scope>
    <source>
        <strain evidence="8 9">DSM 104140</strain>
    </source>
</reference>
<proteinExistence type="inferred from homology"/>
<keyword evidence="3" id="KW-0731">Sigma factor</keyword>
<dbReference type="CDD" id="cd06171">
    <property type="entry name" value="Sigma70_r4"/>
    <property type="match status" value="1"/>
</dbReference>
<dbReference type="GeneID" id="98657327"/>
<gene>
    <name evidence="8" type="ORF">F8C90_02785</name>
</gene>
<dbReference type="Pfam" id="PF08281">
    <property type="entry name" value="Sigma70_r4_2"/>
    <property type="match status" value="1"/>
</dbReference>
<dbReference type="OrthoDB" id="3175690at2"/>
<evidence type="ECO:0000259" key="6">
    <source>
        <dbReference type="Pfam" id="PF04542"/>
    </source>
</evidence>
<evidence type="ECO:0000256" key="1">
    <source>
        <dbReference type="ARBA" id="ARBA00010641"/>
    </source>
</evidence>
<dbReference type="GO" id="GO:0003677">
    <property type="term" value="F:DNA binding"/>
    <property type="evidence" value="ECO:0007669"/>
    <property type="project" value="UniProtKB-KW"/>
</dbReference>
<dbReference type="InterPro" id="IPR014284">
    <property type="entry name" value="RNA_pol_sigma-70_dom"/>
</dbReference>
<name>A0A6N6NQ98_9ACTN</name>
<dbReference type="PANTHER" id="PTHR43133">
    <property type="entry name" value="RNA POLYMERASE ECF-TYPE SIGMA FACTO"/>
    <property type="match status" value="1"/>
</dbReference>
<evidence type="ECO:0000313" key="9">
    <source>
        <dbReference type="Proteomes" id="UP000468668"/>
    </source>
</evidence>
<comment type="caution">
    <text evidence="8">The sequence shown here is derived from an EMBL/GenBank/DDBJ whole genome shotgun (WGS) entry which is preliminary data.</text>
</comment>
<dbReference type="InterPro" id="IPR013249">
    <property type="entry name" value="RNA_pol_sigma70_r4_t2"/>
</dbReference>
<keyword evidence="2" id="KW-0805">Transcription regulation</keyword>
<comment type="similarity">
    <text evidence="1">Belongs to the sigma-70 factor family. ECF subfamily.</text>
</comment>
<dbReference type="AlphaFoldDB" id="A0A6N6NQ98"/>
<organism evidence="8 9">
    <name type="scientific">Ellagibacter isourolithinifaciens</name>
    <dbReference type="NCBI Taxonomy" id="2137581"/>
    <lineage>
        <taxon>Bacteria</taxon>
        <taxon>Bacillati</taxon>
        <taxon>Actinomycetota</taxon>
        <taxon>Coriobacteriia</taxon>
        <taxon>Eggerthellales</taxon>
        <taxon>Eggerthellaceae</taxon>
        <taxon>Ellagibacter</taxon>
    </lineage>
</organism>
<dbReference type="GO" id="GO:0016987">
    <property type="term" value="F:sigma factor activity"/>
    <property type="evidence" value="ECO:0007669"/>
    <property type="project" value="UniProtKB-KW"/>
</dbReference>
<dbReference type="RefSeq" id="WP_158048930.1">
    <property type="nucleotide sequence ID" value="NZ_WAJR01000004.1"/>
</dbReference>
<keyword evidence="5" id="KW-0804">Transcription</keyword>
<feature type="domain" description="RNA polymerase sigma-70 region 2" evidence="6">
    <location>
        <begin position="13"/>
        <end position="78"/>
    </location>
</feature>
<dbReference type="GO" id="GO:0006352">
    <property type="term" value="P:DNA-templated transcription initiation"/>
    <property type="evidence" value="ECO:0007669"/>
    <property type="project" value="InterPro"/>
</dbReference>
<evidence type="ECO:0000256" key="3">
    <source>
        <dbReference type="ARBA" id="ARBA00023082"/>
    </source>
</evidence>
<dbReference type="InterPro" id="IPR036388">
    <property type="entry name" value="WH-like_DNA-bd_sf"/>
</dbReference>
<evidence type="ECO:0000256" key="2">
    <source>
        <dbReference type="ARBA" id="ARBA00023015"/>
    </source>
</evidence>
<evidence type="ECO:0000256" key="5">
    <source>
        <dbReference type="ARBA" id="ARBA00023163"/>
    </source>
</evidence>
<evidence type="ECO:0000313" key="8">
    <source>
        <dbReference type="EMBL" id="KAB1641761.1"/>
    </source>
</evidence>
<feature type="domain" description="RNA polymerase sigma factor 70 region 4 type 2" evidence="7">
    <location>
        <begin position="114"/>
        <end position="165"/>
    </location>
</feature>